<keyword evidence="2 4" id="KW-0560">Oxidoreductase</keyword>
<evidence type="ECO:0000259" key="5">
    <source>
        <dbReference type="SMART" id="SM00846"/>
    </source>
</evidence>
<dbReference type="EMBL" id="JBEVCJ010000006">
    <property type="protein sequence ID" value="MET1254903.1"/>
    <property type="molecule type" value="Genomic_DNA"/>
</dbReference>
<gene>
    <name evidence="6" type="ORF">ABVT43_07190</name>
</gene>
<dbReference type="CDD" id="cd18126">
    <property type="entry name" value="GAPDH_I_C"/>
    <property type="match status" value="1"/>
</dbReference>
<proteinExistence type="inferred from homology"/>
<dbReference type="SMART" id="SM00846">
    <property type="entry name" value="Gp_dh_N"/>
    <property type="match status" value="1"/>
</dbReference>
<dbReference type="InterPro" id="IPR020831">
    <property type="entry name" value="GlycerAld/Erythrose_P_DH"/>
</dbReference>
<name>A0ABV2BT22_9GAMM</name>
<comment type="caution">
    <text evidence="6">The sequence shown here is derived from an EMBL/GenBank/DDBJ whole genome shotgun (WGS) entry which is preliminary data.</text>
</comment>
<feature type="domain" description="Glyceraldehyde 3-phosphate dehydrogenase NAD(P) binding" evidence="5">
    <location>
        <begin position="3"/>
        <end position="153"/>
    </location>
</feature>
<dbReference type="Pfam" id="PF02800">
    <property type="entry name" value="Gp_dh_C"/>
    <property type="match status" value="1"/>
</dbReference>
<evidence type="ECO:0000256" key="3">
    <source>
        <dbReference type="RuleBase" id="RU000397"/>
    </source>
</evidence>
<sequence length="335" mass="37426">MTLKVAINGFGRMGRLFFRTIWNQPEFEIIHINEPEGTCECSAHLLAFDSVHGKFYPDDISAVDGKIIVNHHAIKFTQERQLSATQWKDVDLLIEASGCYRQTALFDEVFAQGVKKILVACPVKDDATLNIAYGVNHHLYQPEQHHLVTAASCTTNCLAPVIKVLLDNFGIEQGAMTTIHDITNTQRIIDKAHKDLRRARSCAESLIPTTSGSTTAIMKIFPELEGKLNGLAVRVPTVNASIVDLVVNTHKKVDVQTVNAAFKYASENQLKGILGFETRPLVSVDYKDDKRSAVIDALSTQVTNQNMVKVIAWYDNEINYVERMKDIALMIAKHY</sequence>
<dbReference type="PANTHER" id="PTHR42955:SF1">
    <property type="entry name" value="GLYCERALDEHYDE-3-PHOSPHATE DEHYDROGENASE"/>
    <property type="match status" value="1"/>
</dbReference>
<accession>A0ABV2BT22</accession>
<organism evidence="6 7">
    <name type="scientific">Aliikangiella maris</name>
    <dbReference type="NCBI Taxonomy" id="3162458"/>
    <lineage>
        <taxon>Bacteria</taxon>
        <taxon>Pseudomonadati</taxon>
        <taxon>Pseudomonadota</taxon>
        <taxon>Gammaproteobacteria</taxon>
        <taxon>Oceanospirillales</taxon>
        <taxon>Pleioneaceae</taxon>
        <taxon>Aliikangiella</taxon>
    </lineage>
</organism>
<dbReference type="Pfam" id="PF00044">
    <property type="entry name" value="Gp_dh_N"/>
    <property type="match status" value="1"/>
</dbReference>
<evidence type="ECO:0000256" key="4">
    <source>
        <dbReference type="RuleBase" id="RU361160"/>
    </source>
</evidence>
<dbReference type="Gene3D" id="3.40.50.720">
    <property type="entry name" value="NAD(P)-binding Rossmann-like Domain"/>
    <property type="match status" value="1"/>
</dbReference>
<dbReference type="PIRSF" id="PIRSF000149">
    <property type="entry name" value="GAP_DH"/>
    <property type="match status" value="1"/>
</dbReference>
<reference evidence="6 7" key="1">
    <citation type="submission" date="2024-06" db="EMBL/GenBank/DDBJ databases">
        <authorList>
            <person name="Li F."/>
        </authorList>
    </citation>
    <scope>NUCLEOTIDE SEQUENCE [LARGE SCALE GENOMIC DNA]</scope>
    <source>
        <strain evidence="6 7">GXAS 311</strain>
    </source>
</reference>
<dbReference type="InterPro" id="IPR036291">
    <property type="entry name" value="NAD(P)-bd_dom_sf"/>
</dbReference>
<protein>
    <recommendedName>
        <fullName evidence="4">Glyceraldehyde-3-phosphate dehydrogenase</fullName>
        <ecNumber evidence="4">1.2.1.-</ecNumber>
    </recommendedName>
</protein>
<dbReference type="SUPFAM" id="SSF51735">
    <property type="entry name" value="NAD(P)-binding Rossmann-fold domains"/>
    <property type="match status" value="1"/>
</dbReference>
<dbReference type="Gene3D" id="3.30.360.10">
    <property type="entry name" value="Dihydrodipicolinate Reductase, domain 2"/>
    <property type="match status" value="1"/>
</dbReference>
<dbReference type="NCBIfam" id="NF033735">
    <property type="entry name" value="G3PDH_Arsen"/>
    <property type="match status" value="1"/>
</dbReference>
<dbReference type="InterPro" id="IPR020830">
    <property type="entry name" value="GlycerAld_3-P_DH_AS"/>
</dbReference>
<evidence type="ECO:0000313" key="6">
    <source>
        <dbReference type="EMBL" id="MET1254903.1"/>
    </source>
</evidence>
<evidence type="ECO:0000256" key="2">
    <source>
        <dbReference type="ARBA" id="ARBA00023002"/>
    </source>
</evidence>
<dbReference type="InterPro" id="IPR020829">
    <property type="entry name" value="GlycerAld_3-P_DH_cat"/>
</dbReference>
<dbReference type="PROSITE" id="PS00071">
    <property type="entry name" value="GAPDH"/>
    <property type="match status" value="1"/>
</dbReference>
<dbReference type="CDD" id="cd05214">
    <property type="entry name" value="GAPDH_I_N"/>
    <property type="match status" value="1"/>
</dbReference>
<dbReference type="InterPro" id="IPR006424">
    <property type="entry name" value="Glyceraldehyde-3-P_DH_1"/>
</dbReference>
<keyword evidence="7" id="KW-1185">Reference proteome</keyword>
<evidence type="ECO:0000256" key="1">
    <source>
        <dbReference type="ARBA" id="ARBA00007406"/>
    </source>
</evidence>
<dbReference type="RefSeq" id="WP_353874518.1">
    <property type="nucleotide sequence ID" value="NZ_JBEVCJ010000006.1"/>
</dbReference>
<dbReference type="PANTHER" id="PTHR42955">
    <property type="entry name" value="GLYCERALDEHYDE-3-PHOSPHATE DEHYDROGENASE"/>
    <property type="match status" value="1"/>
</dbReference>
<dbReference type="SUPFAM" id="SSF55347">
    <property type="entry name" value="Glyceraldehyde-3-phosphate dehydrogenase-like, C-terminal domain"/>
    <property type="match status" value="1"/>
</dbReference>
<dbReference type="InterPro" id="IPR020828">
    <property type="entry name" value="GlycerAld_3-P_DH_NAD(P)-bd"/>
</dbReference>
<dbReference type="NCBIfam" id="TIGR01534">
    <property type="entry name" value="GAPDH-I"/>
    <property type="match status" value="1"/>
</dbReference>
<dbReference type="PRINTS" id="PR00078">
    <property type="entry name" value="G3PDHDRGNASE"/>
</dbReference>
<dbReference type="InterPro" id="IPR052978">
    <property type="entry name" value="GAP_dehydrogenase"/>
</dbReference>
<dbReference type="EC" id="1.2.1.-" evidence="4"/>
<comment type="similarity">
    <text evidence="1 3">Belongs to the glyceraldehyde-3-phosphate dehydrogenase family.</text>
</comment>
<evidence type="ECO:0000313" key="7">
    <source>
        <dbReference type="Proteomes" id="UP001548189"/>
    </source>
</evidence>
<dbReference type="Proteomes" id="UP001548189">
    <property type="component" value="Unassembled WGS sequence"/>
</dbReference>
<dbReference type="InterPro" id="IPR054835">
    <property type="entry name" value="G3PDH_Arsen"/>
</dbReference>